<dbReference type="GO" id="GO:0032259">
    <property type="term" value="P:methylation"/>
    <property type="evidence" value="ECO:0007669"/>
    <property type="project" value="UniProtKB-KW"/>
</dbReference>
<dbReference type="EC" id="2.1.1.-" evidence="3"/>
<dbReference type="Pfam" id="PF01555">
    <property type="entry name" value="N6_N4_Mtase"/>
    <property type="match status" value="1"/>
</dbReference>
<dbReference type="SUPFAM" id="SSF53335">
    <property type="entry name" value="S-adenosyl-L-methionine-dependent methyltransferases"/>
    <property type="match status" value="1"/>
</dbReference>
<dbReference type="Gene3D" id="3.40.50.150">
    <property type="entry name" value="Vaccinia Virus protein VP39"/>
    <property type="match status" value="1"/>
</dbReference>
<dbReference type="AlphaFoldDB" id="A0A414YGB2"/>
<evidence type="ECO:0000259" key="4">
    <source>
        <dbReference type="Pfam" id="PF01555"/>
    </source>
</evidence>
<dbReference type="InterPro" id="IPR001091">
    <property type="entry name" value="RM_Methyltransferase"/>
</dbReference>
<evidence type="ECO:0000256" key="3">
    <source>
        <dbReference type="RuleBase" id="RU362026"/>
    </source>
</evidence>
<keyword evidence="2 5" id="KW-0808">Transferase</keyword>
<dbReference type="GO" id="GO:0008170">
    <property type="term" value="F:N-methyltransferase activity"/>
    <property type="evidence" value="ECO:0007669"/>
    <property type="project" value="InterPro"/>
</dbReference>
<dbReference type="PRINTS" id="PR00508">
    <property type="entry name" value="S21N4MTFRASE"/>
</dbReference>
<dbReference type="InterPro" id="IPR029063">
    <property type="entry name" value="SAM-dependent_MTases_sf"/>
</dbReference>
<comment type="caution">
    <text evidence="5">The sequence shown here is derived from an EMBL/GenBank/DDBJ whole genome shotgun (WGS) entry which is preliminary data.</text>
</comment>
<dbReference type="EMBL" id="QRKB01000001">
    <property type="protein sequence ID" value="RHH85249.1"/>
    <property type="molecule type" value="Genomic_DNA"/>
</dbReference>
<gene>
    <name evidence="5" type="ORF">DW192_00515</name>
</gene>
<evidence type="ECO:0000256" key="2">
    <source>
        <dbReference type="ARBA" id="ARBA00022679"/>
    </source>
</evidence>
<keyword evidence="1 5" id="KW-0489">Methyltransferase</keyword>
<dbReference type="GO" id="GO:0003677">
    <property type="term" value="F:DNA binding"/>
    <property type="evidence" value="ECO:0007669"/>
    <property type="project" value="InterPro"/>
</dbReference>
<reference evidence="5 6" key="1">
    <citation type="submission" date="2018-08" db="EMBL/GenBank/DDBJ databases">
        <title>A genome reference for cultivated species of the human gut microbiota.</title>
        <authorList>
            <person name="Zou Y."/>
            <person name="Xue W."/>
            <person name="Luo G."/>
        </authorList>
    </citation>
    <scope>NUCLEOTIDE SEQUENCE [LARGE SCALE GENOMIC DNA]</scope>
    <source>
        <strain evidence="5 6">AM16-54</strain>
    </source>
</reference>
<organism evidence="5 6">
    <name type="scientific">Segatella copri</name>
    <dbReference type="NCBI Taxonomy" id="165179"/>
    <lineage>
        <taxon>Bacteria</taxon>
        <taxon>Pseudomonadati</taxon>
        <taxon>Bacteroidota</taxon>
        <taxon>Bacteroidia</taxon>
        <taxon>Bacteroidales</taxon>
        <taxon>Prevotellaceae</taxon>
        <taxon>Segatella</taxon>
    </lineage>
</organism>
<sequence>MRIISRWHKEELRKNCLIKKICLDMLELNRIYQGDCRKLLKLIDSDSIDLVCSDVAYPVQSRGGSGSMGGYWTESQTRKGKIFKSNDIDISDYINDLYRILKDRSHCYLMCNDYNLMHFLDVVGKSEFHFTKCLIWDKCAKICGRYYMAQKEYIIMLRKGGDRPINECGTSDILSVPIPTNKRKDKDGLINQTEKPVKLMEILIRNSTNVGDVVLDPFMGSGTTARACVNLERKYIGFEIDQRQVDFANNELKNMSRQLSLF</sequence>
<evidence type="ECO:0000313" key="6">
    <source>
        <dbReference type="Proteomes" id="UP000284548"/>
    </source>
</evidence>
<name>A0A414YGB2_9BACT</name>
<evidence type="ECO:0000313" key="5">
    <source>
        <dbReference type="EMBL" id="RHH85249.1"/>
    </source>
</evidence>
<evidence type="ECO:0000256" key="1">
    <source>
        <dbReference type="ARBA" id="ARBA00022603"/>
    </source>
</evidence>
<dbReference type="InterPro" id="IPR002941">
    <property type="entry name" value="DNA_methylase_N4/N6"/>
</dbReference>
<protein>
    <recommendedName>
        <fullName evidence="3">Methyltransferase</fullName>
        <ecNumber evidence="3">2.1.1.-</ecNumber>
    </recommendedName>
</protein>
<comment type="similarity">
    <text evidence="3">Belongs to the N(4)/N(6)-methyltransferase family.</text>
</comment>
<proteinExistence type="inferred from homology"/>
<accession>A0A414YGB2</accession>
<feature type="domain" description="DNA methylase N-4/N-6" evidence="4">
    <location>
        <begin position="49"/>
        <end position="249"/>
    </location>
</feature>
<dbReference type="Proteomes" id="UP000284548">
    <property type="component" value="Unassembled WGS sequence"/>
</dbReference>